<sequence length="317" mass="33895">MWSKIVTTAAKSAAVLKRFAPEIMVGAGIVGGVAAAVMACKATPKAALLKEELASDLESLQAAQEEIAQSDKAEEYTEQDARMDVVRTYAAYAGKLIRLYGPAVLVGVGAVASILGGCGILRGRVVALGAALTASDRAYDIYRSRVRDRFGEDVDNELKYGLSTSKVTVKHEDGTKEKVITQSLPDEEAVATGASQYARVFDASNPNWSPDKSVSLLFLQAQQTYMNNLLNSRGHVLLNEVYDALGLPRTSEGCLVGWLKAPADPIAASAYGLPVGDGFIDFGVFGNEGRGARDFMSSWDDKILLDFNVDGVVFDKI</sequence>
<name>A0A8S5VEL8_9CAUD</name>
<organism evidence="1">
    <name type="scientific">Siphoviridae sp. ctSXZ3</name>
    <dbReference type="NCBI Taxonomy" id="2825510"/>
    <lineage>
        <taxon>Viruses</taxon>
        <taxon>Duplodnaviria</taxon>
        <taxon>Heunggongvirae</taxon>
        <taxon>Uroviricota</taxon>
        <taxon>Caudoviricetes</taxon>
    </lineage>
</organism>
<evidence type="ECO:0000313" key="1">
    <source>
        <dbReference type="EMBL" id="DAG05210.1"/>
    </source>
</evidence>
<dbReference type="EMBL" id="BK016252">
    <property type="protein sequence ID" value="DAG05210.1"/>
    <property type="molecule type" value="Genomic_DNA"/>
</dbReference>
<protein>
    <submittedName>
        <fullName evidence="1">Uncharacterized protein</fullName>
    </submittedName>
</protein>
<dbReference type="Pfam" id="PF19880">
    <property type="entry name" value="DUF6353"/>
    <property type="match status" value="1"/>
</dbReference>
<dbReference type="InterPro" id="IPR045933">
    <property type="entry name" value="DUF6353"/>
</dbReference>
<accession>A0A8S5VEL8</accession>
<reference evidence="1" key="1">
    <citation type="journal article" date="2021" name="Proc. Natl. Acad. Sci. U.S.A.">
        <title>A Catalog of Tens of Thousands of Viruses from Human Metagenomes Reveals Hidden Associations with Chronic Diseases.</title>
        <authorList>
            <person name="Tisza M.J."/>
            <person name="Buck C.B."/>
        </authorList>
    </citation>
    <scope>NUCLEOTIDE SEQUENCE</scope>
    <source>
        <strain evidence="1">CtSXZ3</strain>
    </source>
</reference>
<proteinExistence type="predicted"/>